<evidence type="ECO:0000259" key="6">
    <source>
        <dbReference type="Pfam" id="PF12637"/>
    </source>
</evidence>
<dbReference type="EC" id="1.17.4.1" evidence="2"/>
<dbReference type="RefSeq" id="WP_103952589.1">
    <property type="nucleotide sequence ID" value="NZ_FNUL01000005.1"/>
</dbReference>
<organism evidence="7 8">
    <name type="scientific">Lachnospira multipara</name>
    <dbReference type="NCBI Taxonomy" id="28051"/>
    <lineage>
        <taxon>Bacteria</taxon>
        <taxon>Bacillati</taxon>
        <taxon>Bacillota</taxon>
        <taxon>Clostridia</taxon>
        <taxon>Lachnospirales</taxon>
        <taxon>Lachnospiraceae</taxon>
        <taxon>Lachnospira</taxon>
    </lineage>
</organism>
<dbReference type="AlphaFoldDB" id="A0A1H5TVA7"/>
<dbReference type="GO" id="GO:0000166">
    <property type="term" value="F:nucleotide binding"/>
    <property type="evidence" value="ECO:0007669"/>
    <property type="project" value="UniProtKB-KW"/>
</dbReference>
<evidence type="ECO:0000256" key="4">
    <source>
        <dbReference type="ARBA" id="ARBA00022741"/>
    </source>
</evidence>
<accession>A0A1H5TVA7</accession>
<proteinExistence type="inferred from homology"/>
<dbReference type="InterPro" id="IPR024434">
    <property type="entry name" value="TSCPD_dom"/>
</dbReference>
<evidence type="ECO:0000313" key="8">
    <source>
        <dbReference type="Proteomes" id="UP000236726"/>
    </source>
</evidence>
<dbReference type="InterPro" id="IPR023806">
    <property type="entry name" value="CHP03905"/>
</dbReference>
<reference evidence="7 8" key="1">
    <citation type="submission" date="2016-10" db="EMBL/GenBank/DDBJ databases">
        <authorList>
            <person name="de Groot N.N."/>
        </authorList>
    </citation>
    <scope>NUCLEOTIDE SEQUENCE [LARGE SCALE GENOMIC DNA]</scope>
    <source>
        <strain evidence="7 8">D15d</strain>
    </source>
</reference>
<keyword evidence="8" id="KW-1185">Reference proteome</keyword>
<dbReference type="Proteomes" id="UP000236726">
    <property type="component" value="Unassembled WGS sequence"/>
</dbReference>
<evidence type="ECO:0000256" key="3">
    <source>
        <dbReference type="ARBA" id="ARBA00022634"/>
    </source>
</evidence>
<dbReference type="NCBIfam" id="TIGR03905">
    <property type="entry name" value="TIGR03905_4_Cys"/>
    <property type="match status" value="1"/>
</dbReference>
<dbReference type="EMBL" id="FNUL01000005">
    <property type="protein sequence ID" value="SEF66802.1"/>
    <property type="molecule type" value="Genomic_DNA"/>
</dbReference>
<dbReference type="GO" id="GO:0004748">
    <property type="term" value="F:ribonucleoside-diphosphate reductase activity, thioredoxin disulfide as acceptor"/>
    <property type="evidence" value="ECO:0007669"/>
    <property type="project" value="UniProtKB-EC"/>
</dbReference>
<comment type="catalytic activity">
    <reaction evidence="5">
        <text>a 2'-deoxyribonucleoside 5'-diphosphate + [thioredoxin]-disulfide + H2O = a ribonucleoside 5'-diphosphate + [thioredoxin]-dithiol</text>
        <dbReference type="Rhea" id="RHEA:23252"/>
        <dbReference type="Rhea" id="RHEA-COMP:10698"/>
        <dbReference type="Rhea" id="RHEA-COMP:10700"/>
        <dbReference type="ChEBI" id="CHEBI:15377"/>
        <dbReference type="ChEBI" id="CHEBI:29950"/>
        <dbReference type="ChEBI" id="CHEBI:50058"/>
        <dbReference type="ChEBI" id="CHEBI:57930"/>
        <dbReference type="ChEBI" id="CHEBI:73316"/>
        <dbReference type="EC" id="1.17.4.1"/>
    </reaction>
</comment>
<dbReference type="Pfam" id="PF12637">
    <property type="entry name" value="TSCPD"/>
    <property type="match status" value="1"/>
</dbReference>
<dbReference type="GO" id="GO:0071897">
    <property type="term" value="P:DNA biosynthetic process"/>
    <property type="evidence" value="ECO:0007669"/>
    <property type="project" value="UniProtKB-KW"/>
</dbReference>
<protein>
    <recommendedName>
        <fullName evidence="2">ribonucleoside-diphosphate reductase</fullName>
        <ecNumber evidence="2">1.17.4.1</ecNumber>
    </recommendedName>
</protein>
<evidence type="ECO:0000313" key="7">
    <source>
        <dbReference type="EMBL" id="SEF66802.1"/>
    </source>
</evidence>
<gene>
    <name evidence="7" type="ORF">SAMN05216537_105147</name>
</gene>
<evidence type="ECO:0000256" key="5">
    <source>
        <dbReference type="ARBA" id="ARBA00047754"/>
    </source>
</evidence>
<keyword evidence="3" id="KW-0237">DNA synthesis</keyword>
<evidence type="ECO:0000256" key="2">
    <source>
        <dbReference type="ARBA" id="ARBA00012274"/>
    </source>
</evidence>
<feature type="domain" description="TSCPD" evidence="6">
    <location>
        <begin position="7"/>
        <end position="81"/>
    </location>
</feature>
<name>A0A1H5TVA7_9FIRM</name>
<keyword evidence="4" id="KW-0547">Nucleotide-binding</keyword>
<evidence type="ECO:0000256" key="1">
    <source>
        <dbReference type="ARBA" id="ARBA00007405"/>
    </source>
</evidence>
<comment type="similarity">
    <text evidence="1">Belongs to the ribonucleoside diphosphate reductase class-2 family.</text>
</comment>
<sequence>MQNYSFKPSGVCCKLITFGLKDNKLHNVKFSGGCPGNTAAIGKLLEGFDATKAISILKGNDCGGRGTSCADQLTKAVEQALENINKN</sequence>